<name>A0AAD9VEQ0_ACRCE</name>
<reference evidence="1" key="1">
    <citation type="journal article" date="2023" name="G3 (Bethesda)">
        <title>Whole genome assembly and annotation of the endangered Caribbean coral Acropora cervicornis.</title>
        <authorList>
            <person name="Selwyn J.D."/>
            <person name="Vollmer S.V."/>
        </authorList>
    </citation>
    <scope>NUCLEOTIDE SEQUENCE</scope>
    <source>
        <strain evidence="1">K2</strain>
    </source>
</reference>
<accession>A0AAD9VEQ0</accession>
<dbReference type="AlphaFoldDB" id="A0AAD9VEQ0"/>
<comment type="caution">
    <text evidence="1">The sequence shown here is derived from an EMBL/GenBank/DDBJ whole genome shotgun (WGS) entry which is preliminary data.</text>
</comment>
<evidence type="ECO:0000313" key="2">
    <source>
        <dbReference type="Proteomes" id="UP001249851"/>
    </source>
</evidence>
<sequence>MEFNNAIYCTKPAMSHEDKHALRIFTETAKLENGHYEVTLPGKTDPHSWKTMRLSHNAGKRFTTFVVNRIASIREQSRHYVKMALNPADDASRGMAMNANIKKKSLDKRPRFLLAQ</sequence>
<protein>
    <submittedName>
        <fullName evidence="1">Uncharacterized protein</fullName>
    </submittedName>
</protein>
<reference evidence="1" key="2">
    <citation type="journal article" date="2023" name="Science">
        <title>Genomic signatures of disease resistance in endangered staghorn corals.</title>
        <authorList>
            <person name="Vollmer S.V."/>
            <person name="Selwyn J.D."/>
            <person name="Despard B.A."/>
            <person name="Roesel C.L."/>
        </authorList>
    </citation>
    <scope>NUCLEOTIDE SEQUENCE</scope>
    <source>
        <strain evidence="1">K2</strain>
    </source>
</reference>
<dbReference type="PANTHER" id="PTHR47331">
    <property type="entry name" value="PHD-TYPE DOMAIN-CONTAINING PROTEIN"/>
    <property type="match status" value="1"/>
</dbReference>
<organism evidence="1 2">
    <name type="scientific">Acropora cervicornis</name>
    <name type="common">Staghorn coral</name>
    <dbReference type="NCBI Taxonomy" id="6130"/>
    <lineage>
        <taxon>Eukaryota</taxon>
        <taxon>Metazoa</taxon>
        <taxon>Cnidaria</taxon>
        <taxon>Anthozoa</taxon>
        <taxon>Hexacorallia</taxon>
        <taxon>Scleractinia</taxon>
        <taxon>Astrocoeniina</taxon>
        <taxon>Acroporidae</taxon>
        <taxon>Acropora</taxon>
    </lineage>
</organism>
<evidence type="ECO:0000313" key="1">
    <source>
        <dbReference type="EMBL" id="KAK2571160.1"/>
    </source>
</evidence>
<keyword evidence="2" id="KW-1185">Reference proteome</keyword>
<proteinExistence type="predicted"/>
<dbReference type="EMBL" id="JARQWQ010000006">
    <property type="protein sequence ID" value="KAK2571160.1"/>
    <property type="molecule type" value="Genomic_DNA"/>
</dbReference>
<dbReference type="Proteomes" id="UP001249851">
    <property type="component" value="Unassembled WGS sequence"/>
</dbReference>
<gene>
    <name evidence="1" type="ORF">P5673_003722</name>
</gene>
<dbReference type="PANTHER" id="PTHR47331:SF1">
    <property type="entry name" value="GAG-LIKE PROTEIN"/>
    <property type="match status" value="1"/>
</dbReference>